<dbReference type="AlphaFoldDB" id="A0A0R3KJY8"/>
<comment type="caution">
    <text evidence="3">The sequence shown here is derived from an EMBL/GenBank/DDBJ whole genome shotgun (WGS) entry which is preliminary data.</text>
</comment>
<name>A0A0R3KJY8_9BRAD</name>
<dbReference type="GO" id="GO:0005975">
    <property type="term" value="P:carbohydrate metabolic process"/>
    <property type="evidence" value="ECO:0007669"/>
    <property type="project" value="InterPro"/>
</dbReference>
<dbReference type="EMBL" id="LLXZ01000230">
    <property type="protein sequence ID" value="KRQ92994.1"/>
    <property type="molecule type" value="Genomic_DNA"/>
</dbReference>
<organism evidence="3 4">
    <name type="scientific">Bradyrhizobium jicamae</name>
    <dbReference type="NCBI Taxonomy" id="280332"/>
    <lineage>
        <taxon>Bacteria</taxon>
        <taxon>Pseudomonadati</taxon>
        <taxon>Pseudomonadota</taxon>
        <taxon>Alphaproteobacteria</taxon>
        <taxon>Hyphomicrobiales</taxon>
        <taxon>Nitrobacteraceae</taxon>
        <taxon>Bradyrhizobium</taxon>
    </lineage>
</organism>
<dbReference type="Pfam" id="PF07221">
    <property type="entry name" value="GlcNAc_2-epim"/>
    <property type="match status" value="1"/>
</dbReference>
<dbReference type="STRING" id="280332.CQ12_38435"/>
<dbReference type="Proteomes" id="UP000050863">
    <property type="component" value="Unassembled WGS sequence"/>
</dbReference>
<evidence type="ECO:0000313" key="4">
    <source>
        <dbReference type="Proteomes" id="UP000050863"/>
    </source>
</evidence>
<reference evidence="3 4" key="1">
    <citation type="submission" date="2014-03" db="EMBL/GenBank/DDBJ databases">
        <title>Bradyrhizobium valentinum sp. nov., isolated from effective nodules of Lupinus mariae-josephae, a lupine endemic of basic-lime soils in Eastern Spain.</title>
        <authorList>
            <person name="Duran D."/>
            <person name="Rey L."/>
            <person name="Navarro A."/>
            <person name="Busquets A."/>
            <person name="Imperial J."/>
            <person name="Ruiz-Argueso T."/>
        </authorList>
    </citation>
    <scope>NUCLEOTIDE SEQUENCE [LARGE SCALE GENOMIC DNA]</scope>
    <source>
        <strain evidence="3 4">PAC68</strain>
    </source>
</reference>
<gene>
    <name evidence="3" type="ORF">CQ12_38435</name>
</gene>
<dbReference type="InterPro" id="IPR010819">
    <property type="entry name" value="AGE/CE"/>
</dbReference>
<evidence type="ECO:0000256" key="2">
    <source>
        <dbReference type="ARBA" id="ARBA00023235"/>
    </source>
</evidence>
<evidence type="ECO:0000256" key="1">
    <source>
        <dbReference type="ARBA" id="ARBA00008558"/>
    </source>
</evidence>
<dbReference type="PANTHER" id="PTHR15108">
    <property type="entry name" value="N-ACYLGLUCOSAMINE-2-EPIMERASE"/>
    <property type="match status" value="1"/>
</dbReference>
<comment type="similarity">
    <text evidence="1">Belongs to the N-acylglucosamine 2-epimerase family.</text>
</comment>
<dbReference type="GO" id="GO:0016853">
    <property type="term" value="F:isomerase activity"/>
    <property type="evidence" value="ECO:0007669"/>
    <property type="project" value="UniProtKB-KW"/>
</dbReference>
<dbReference type="SUPFAM" id="SSF48208">
    <property type="entry name" value="Six-hairpin glycosidases"/>
    <property type="match status" value="1"/>
</dbReference>
<protein>
    <submittedName>
        <fullName evidence="3">Mannose-6-phosphate isomerase</fullName>
    </submittedName>
</protein>
<keyword evidence="2 3" id="KW-0413">Isomerase</keyword>
<accession>A0A0R3KJY8</accession>
<dbReference type="Gene3D" id="1.50.10.10">
    <property type="match status" value="1"/>
</dbReference>
<dbReference type="InterPro" id="IPR012341">
    <property type="entry name" value="6hp_glycosidase-like_sf"/>
</dbReference>
<evidence type="ECO:0000313" key="3">
    <source>
        <dbReference type="EMBL" id="KRQ92994.1"/>
    </source>
</evidence>
<dbReference type="InterPro" id="IPR008928">
    <property type="entry name" value="6-hairpin_glycosidase_sf"/>
</dbReference>
<dbReference type="RefSeq" id="WP_057840857.1">
    <property type="nucleotide sequence ID" value="NZ_LLXZ01000230.1"/>
</dbReference>
<dbReference type="OrthoDB" id="9806359at2"/>
<sequence>MAEGDTAAAADGLDSADIVARLKLRVIEHCLPLWSTEGWDDQVGGFIDRLTPDGRADFAAPRRVFVQARQIYCYAKAAQMGWYPQGRAIALKGLEHLLAKAKAPDGKPGFVHTLKPDGTVLDPLRDSYDHAFVLLALATVYALDRDAQIRAEIDSLCHFVETELRSPHGGVHEGLPTSLPRRQNPQMHLFEAMIAAFDATHDLVFQNRAGNFFSLFLANLYDKQRQVLGEYFEEDWSKIEPVSVEPGHQAEWTWLLKGFERITGCPTGRYRGELLASALRYRDEATGCLVDEGDAGGNIRRHTRRLWPQTEIAKAWIAQAEAGEAGAADEARAALARLERHYLSHPVVGGWYDQFDREGNSLVATIPASSFYHVLCAVAEAEQVIG</sequence>
<keyword evidence="4" id="KW-1185">Reference proteome</keyword>
<proteinExistence type="inferred from homology"/>